<organism evidence="1 2">
    <name type="scientific">Goekera deserti</name>
    <dbReference type="NCBI Taxonomy" id="2497753"/>
    <lineage>
        <taxon>Bacteria</taxon>
        <taxon>Bacillati</taxon>
        <taxon>Actinomycetota</taxon>
        <taxon>Actinomycetes</taxon>
        <taxon>Geodermatophilales</taxon>
        <taxon>Geodermatophilaceae</taxon>
        <taxon>Goekera</taxon>
    </lineage>
</organism>
<keyword evidence="2" id="KW-1185">Reference proteome</keyword>
<dbReference type="Proteomes" id="UP000470470">
    <property type="component" value="Unassembled WGS sequence"/>
</dbReference>
<protein>
    <recommendedName>
        <fullName evidence="3">DUF559 domain-containing protein</fullName>
    </recommendedName>
</protein>
<sequence length="277" mass="29777">MFRGSRVVRDGVLTPRQLRSSAWRRLFPDVYAHADVPVDHALRARAAASVLLPDAVVSGSSAAVLWGVDLVGPHDDVELTRAAGTHPVRVPGLRVRRTDLHPDVVWCRAGVRVLTPEASAASVAAALPPVDAVVALDRLVLSGVVELAAVRAAAGTLTGAGARRARTAAARADGLAQSPQETRLRLLLHASRLPRPIAQHRIRYGGREIARVDFGWPEQRVAVEYDGLWHAEPGQFARDRARLNRLTAAGWRIVFVTAADLHAPEHLLARIAAALAP</sequence>
<accession>A0A7K3WBL6</accession>
<evidence type="ECO:0000313" key="1">
    <source>
        <dbReference type="EMBL" id="NEL53852.1"/>
    </source>
</evidence>
<evidence type="ECO:0000313" key="2">
    <source>
        <dbReference type="Proteomes" id="UP000470470"/>
    </source>
</evidence>
<dbReference type="InterPro" id="IPR011335">
    <property type="entry name" value="Restrct_endonuc-II-like"/>
</dbReference>
<dbReference type="Gene3D" id="3.40.960.10">
    <property type="entry name" value="VSR Endonuclease"/>
    <property type="match status" value="1"/>
</dbReference>
<comment type="caution">
    <text evidence="1">The sequence shown here is derived from an EMBL/GenBank/DDBJ whole genome shotgun (WGS) entry which is preliminary data.</text>
</comment>
<evidence type="ECO:0008006" key="3">
    <source>
        <dbReference type="Google" id="ProtNLM"/>
    </source>
</evidence>
<gene>
    <name evidence="1" type="ORF">G1H19_07550</name>
</gene>
<dbReference type="AlphaFoldDB" id="A0A7K3WBL6"/>
<dbReference type="SUPFAM" id="SSF52980">
    <property type="entry name" value="Restriction endonuclease-like"/>
    <property type="match status" value="1"/>
</dbReference>
<dbReference type="EMBL" id="JAAGWK010000010">
    <property type="protein sequence ID" value="NEL53852.1"/>
    <property type="molecule type" value="Genomic_DNA"/>
</dbReference>
<proteinExistence type="predicted"/>
<reference evidence="1 2" key="1">
    <citation type="submission" date="2020-02" db="EMBL/GenBank/DDBJ databases">
        <title>The whole genome sequence of CPCC 205119.</title>
        <authorList>
            <person name="Jiang Z."/>
        </authorList>
    </citation>
    <scope>NUCLEOTIDE SEQUENCE [LARGE SCALE GENOMIC DNA]</scope>
    <source>
        <strain evidence="1 2">CPCC 205119</strain>
    </source>
</reference>
<name>A0A7K3WBL6_9ACTN</name>